<evidence type="ECO:0000256" key="2">
    <source>
        <dbReference type="SAM" id="MobiDB-lite"/>
    </source>
</evidence>
<comment type="caution">
    <text evidence="3">The sequence shown here is derived from an EMBL/GenBank/DDBJ whole genome shotgun (WGS) entry which is preliminary data.</text>
</comment>
<protein>
    <submittedName>
        <fullName evidence="3">Radial spoke protein 3 domain-containing protein</fullName>
    </submittedName>
</protein>
<dbReference type="Proteomes" id="UP000078240">
    <property type="component" value="Unassembled WGS sequence"/>
</dbReference>
<evidence type="ECO:0000313" key="4">
    <source>
        <dbReference type="Proteomes" id="UP000078240"/>
    </source>
</evidence>
<organism evidence="3 4">
    <name type="scientific">Purpureocillium lilacinum</name>
    <name type="common">Paecilomyces lilacinus</name>
    <dbReference type="NCBI Taxonomy" id="33203"/>
    <lineage>
        <taxon>Eukaryota</taxon>
        <taxon>Fungi</taxon>
        <taxon>Dikarya</taxon>
        <taxon>Ascomycota</taxon>
        <taxon>Pezizomycotina</taxon>
        <taxon>Sordariomycetes</taxon>
        <taxon>Hypocreomycetidae</taxon>
        <taxon>Hypocreales</taxon>
        <taxon>Ophiocordycipitaceae</taxon>
        <taxon>Purpureocillium</taxon>
    </lineage>
</organism>
<reference evidence="3 4" key="1">
    <citation type="submission" date="2016-01" db="EMBL/GenBank/DDBJ databases">
        <title>Biosynthesis of antibiotic leucinostatins and their inhibition on Phytophthora in bio-control Purpureocillium lilacinum.</title>
        <authorList>
            <person name="Wang G."/>
            <person name="Liu Z."/>
            <person name="Lin R."/>
            <person name="Li E."/>
            <person name="Mao Z."/>
            <person name="Ling J."/>
            <person name="Yin W."/>
            <person name="Xie B."/>
        </authorList>
    </citation>
    <scope>NUCLEOTIDE SEQUENCE [LARGE SCALE GENOMIC DNA]</scope>
    <source>
        <strain evidence="3">PLBJ-1</strain>
    </source>
</reference>
<evidence type="ECO:0000313" key="3">
    <source>
        <dbReference type="EMBL" id="OAQ81767.1"/>
    </source>
</evidence>
<proteinExistence type="predicted"/>
<dbReference type="EMBL" id="LSBH01000003">
    <property type="protein sequence ID" value="OAQ81767.1"/>
    <property type="molecule type" value="Genomic_DNA"/>
</dbReference>
<gene>
    <name evidence="3" type="ORF">VFPBJ_04351</name>
</gene>
<name>A0A179GUY9_PURLI</name>
<evidence type="ECO:0000256" key="1">
    <source>
        <dbReference type="SAM" id="Coils"/>
    </source>
</evidence>
<dbReference type="AlphaFoldDB" id="A0A179GUY9"/>
<sequence>MAPKRKVADVASEETDMGSENESNVDSVRLCECRMAKKLRATKQELADSRAERRLLQNRLESAEKLAADSRKECQRLAAAIERDRFELDITNAAIASHSPDRQMMLEGTLRDAIRSQVDLLARPEYMEAAIEQAVDKAFQDYVNEQVAQVCRPILASVLPSHAVERYVRDAMATVVGLERGAM</sequence>
<feature type="region of interest" description="Disordered" evidence="2">
    <location>
        <begin position="1"/>
        <end position="24"/>
    </location>
</feature>
<accession>A0A179GUY9</accession>
<feature type="coiled-coil region" evidence="1">
    <location>
        <begin position="39"/>
        <end position="80"/>
    </location>
</feature>
<keyword evidence="1" id="KW-0175">Coiled coil</keyword>